<evidence type="ECO:0000256" key="2">
    <source>
        <dbReference type="SAM" id="MobiDB-lite"/>
    </source>
</evidence>
<feature type="region of interest" description="Disordered" evidence="2">
    <location>
        <begin position="576"/>
        <end position="597"/>
    </location>
</feature>
<evidence type="ECO:0000256" key="1">
    <source>
        <dbReference type="SAM" id="Coils"/>
    </source>
</evidence>
<sequence>MVEIEEDESAQASEELADHDDITLDQAPSIHSGDEGTMSWADVSLQTGQSLIIDHQNKPIQLTRQTSTSQIAEFDVQTEPLEMQSIPIQVSIDEGVKSTQESIKIYKTADDTHEVIEIATKNIPASSSSKFFLAERSADDIVVDMKYQDAKAQQSVTSELSIQHAAPQTFETVLTEPDDVTTEVVVDADGTKRIIVRKLRRTLVRSQQITSMDQVSVSEDQMPQGVQAFSEATMRSQQVTVTRTRPDGSVEMAAKETYGGKITTGGAPGEVVSVEQFETTPQYSHRVIRGELEDIGPELGGNVTIEEGAYQTKTSTVHAMVQQVTRRVIRKTRRTIRKVTIIDGKETMSEEVVEEPDEVEIDEQDIPHISINVVKQEEQKTFVKDDSVRQVSKATEVDSSLQGPFFGPTARELTPDGSEVEDKPIIEEIVDKDDDQLKKIEERSEEIEKEMKKDVEVEEIKVNDTTSINISQKFIDVEKSELLQSASEIPGAGVDSSEAREKEAELPITDAKAGEEVAENTCKCMPVEVPAVMTESFDMKLDTGTVEVVQHADDSSTVVGYKEPPGKQNIVVLESQESSLSSVDHASPAQSPSQPFDSHIHLGNLDGASRDSKAIIDKVEISLMINKSLEGTDEAGAFVAVKTTAERPDDVCRITEENVDIRLPTQVEIVEVVPDKIIQTSALESFEPDQVPAYKEPEKSDAETSSSRKSRKKKRRKDENTGEKPSEESGSSVATTIAESVDLNLPFSESPKQVSEQPQPDVLEITETSLTLSSPREISMGYEPEDVTTVDEASLILEKDLGKKKKKMKRKQRFNGDENDEDDEGKTKEKDNREIETSEPVKELGEKKFIEIDTQTVYETRDVSASPAELQSLRDTPLLTSPEAKQQQPPMDDSVGVVERVQTITTEIQTSPTEVLDTKIQTEIGLLEKELLDVQTETKEVAKEEEAVQTSPVEQEEPAGLVVVGEKAETVKTEEIDVQTVQTETTEAHTSPIKAVAMTEIDTQTEVQEPIDEAERETPRVKETQDNEQQTSPVQFQDSILEETGVQTSSELGDLEVKAVKTVEIDVQTSSPDLENANDTKDDFEVQANLIEEVTVAAMETQTTPRESPKVEEIEVQTTVEPTVESVVQTSPEPEHASEKCEVVNKQKLIEEAILEKRDTVEEESQTTPEKIQTQDSFVQIQTQELIPTVEEGVQSIPDAAEVSLQTLESSEQTGDKEAALKTATMPETRVFTKETASSPIKELREVEKTAEVVQERIVQKIPEVDSLVTKKVEEMPVRRVETPEKELTDTSSFEIHVQATIDLSDNTITESAQESESTDVTHDTISEDLSEVADLAIDKARKHSKKKSKKKAVKPIDEITRIEKDNHRFESVVSQSGSKEMVMKLTYSDVTRKGSKEREIVDEQNNVSVGRITTDLDLRKMKHQQKRDSDGQEVKLKATFESEPRESFKVKETIVGTSSKGGEFAVSMQVQKNIARRRDRPSMKIEVPEPMDTDEEVLSPMESVLAKKEVKTYAEVAESGFRSSPLTNKSTSEQFIAAEKQDQRPQVLQQTQTAKVVVDRLKNLQNVNETSYLTNILHIASLEDFSRPVNAEERVLGIQKNLSQLKHAIEERNVIIVEETLVTIVEIISTWLETIEYRVFVSREATNGPSHEDTRMYVELKDEINHVEDSIEELRRTWKLMENAYPADERDKVNECMDSLINQVKAIENATRDEERYVTAELSKWDEFLNGVDNIYR</sequence>
<feature type="compositionally biased region" description="Basic and acidic residues" evidence="2">
    <location>
        <begin position="825"/>
        <end position="843"/>
    </location>
</feature>
<proteinExistence type="predicted"/>
<organism evidence="3 4">
    <name type="scientific">Cotesia typhae</name>
    <dbReference type="NCBI Taxonomy" id="2053667"/>
    <lineage>
        <taxon>Eukaryota</taxon>
        <taxon>Metazoa</taxon>
        <taxon>Ecdysozoa</taxon>
        <taxon>Arthropoda</taxon>
        <taxon>Hexapoda</taxon>
        <taxon>Insecta</taxon>
        <taxon>Pterygota</taxon>
        <taxon>Neoptera</taxon>
        <taxon>Endopterygota</taxon>
        <taxon>Hymenoptera</taxon>
        <taxon>Apocrita</taxon>
        <taxon>Ichneumonoidea</taxon>
        <taxon>Braconidae</taxon>
        <taxon>Microgastrinae</taxon>
        <taxon>Cotesia</taxon>
    </lineage>
</organism>
<feature type="compositionally biased region" description="Basic and acidic residues" evidence="2">
    <location>
        <begin position="717"/>
        <end position="727"/>
    </location>
</feature>
<feature type="region of interest" description="Disordered" evidence="2">
    <location>
        <begin position="1"/>
        <end position="37"/>
    </location>
</feature>
<protein>
    <recommendedName>
        <fullName evidence="5">KASH domain-containing protein</fullName>
    </recommendedName>
</protein>
<evidence type="ECO:0000313" key="4">
    <source>
        <dbReference type="Proteomes" id="UP000729913"/>
    </source>
</evidence>
<dbReference type="OrthoDB" id="6618337at2759"/>
<evidence type="ECO:0000313" key="3">
    <source>
        <dbReference type="EMBL" id="KAG8041857.1"/>
    </source>
</evidence>
<reference evidence="3" key="2">
    <citation type="submission" date="2021-04" db="EMBL/GenBank/DDBJ databases">
        <title>Genome-wide patterns of bracovirus chromosomal integration into multiple host tissues during parasitism.</title>
        <authorList>
            <person name="Chebbi M.A.C."/>
        </authorList>
    </citation>
    <scope>NUCLEOTIDE SEQUENCE</scope>
    <source>
        <tissue evidence="3">Whole body</tissue>
    </source>
</reference>
<gene>
    <name evidence="3" type="ORF">G9C98_007161</name>
</gene>
<dbReference type="EMBL" id="JAAOIC020000006">
    <property type="protein sequence ID" value="KAG8041857.1"/>
    <property type="molecule type" value="Genomic_DNA"/>
</dbReference>
<comment type="caution">
    <text evidence="3">The sequence shown here is derived from an EMBL/GenBank/DDBJ whole genome shotgun (WGS) entry which is preliminary data.</text>
</comment>
<feature type="region of interest" description="Disordered" evidence="2">
    <location>
        <begin position="488"/>
        <end position="511"/>
    </location>
</feature>
<keyword evidence="4" id="KW-1185">Reference proteome</keyword>
<evidence type="ECO:0008006" key="5">
    <source>
        <dbReference type="Google" id="ProtNLM"/>
    </source>
</evidence>
<feature type="region of interest" description="Disordered" evidence="2">
    <location>
        <begin position="688"/>
        <end position="734"/>
    </location>
</feature>
<feature type="compositionally biased region" description="Basic residues" evidence="2">
    <location>
        <begin position="802"/>
        <end position="813"/>
    </location>
</feature>
<feature type="region of interest" description="Disordered" evidence="2">
    <location>
        <begin position="789"/>
        <end position="843"/>
    </location>
</feature>
<name>A0A8J5R8B8_9HYME</name>
<feature type="coiled-coil region" evidence="1">
    <location>
        <begin position="430"/>
        <end position="457"/>
    </location>
</feature>
<feature type="region of interest" description="Disordered" evidence="2">
    <location>
        <begin position="1010"/>
        <end position="1032"/>
    </location>
</feature>
<reference evidence="3" key="1">
    <citation type="submission" date="2020-03" db="EMBL/GenBank/DDBJ databases">
        <authorList>
            <person name="Chebbi M.A."/>
            <person name="Drezen J.M."/>
        </authorList>
    </citation>
    <scope>NUCLEOTIDE SEQUENCE</scope>
    <source>
        <tissue evidence="3">Whole body</tissue>
    </source>
</reference>
<dbReference type="Proteomes" id="UP000729913">
    <property type="component" value="Unassembled WGS sequence"/>
</dbReference>
<accession>A0A8J5R8B8</accession>
<feature type="compositionally biased region" description="Basic and acidic residues" evidence="2">
    <location>
        <begin position="1016"/>
        <end position="1025"/>
    </location>
</feature>
<keyword evidence="1" id="KW-0175">Coiled coil</keyword>